<feature type="transmembrane region" description="Helical" evidence="9">
    <location>
        <begin position="87"/>
        <end position="109"/>
    </location>
</feature>
<dbReference type="OrthoDB" id="9777768at2"/>
<comment type="subcellular location">
    <subcellularLocation>
        <location evidence="1">Cell membrane</location>
        <topology evidence="1">Multi-pass membrane protein</topology>
    </subcellularLocation>
</comment>
<dbReference type="InterPro" id="IPR000917">
    <property type="entry name" value="Sulfatase_N"/>
</dbReference>
<gene>
    <name evidence="11" type="ORF">DDZ16_10465</name>
</gene>
<evidence type="ECO:0000313" key="11">
    <source>
        <dbReference type="EMBL" id="PWD99423.1"/>
    </source>
</evidence>
<evidence type="ECO:0000256" key="7">
    <source>
        <dbReference type="PIRSR" id="PIRSR005091-2"/>
    </source>
</evidence>
<reference evidence="11 12" key="1">
    <citation type="submission" date="2018-05" db="EMBL/GenBank/DDBJ databases">
        <title>Marinilabilia rubrum sp. nov., isolated from saltern sediment.</title>
        <authorList>
            <person name="Zhang R."/>
        </authorList>
    </citation>
    <scope>NUCLEOTIDE SEQUENCE [LARGE SCALE GENOMIC DNA]</scope>
    <source>
        <strain evidence="11 12">WTE16</strain>
    </source>
</reference>
<dbReference type="PIRSF" id="PIRSF005091">
    <property type="entry name" value="Mmb_sulf_HI1246"/>
    <property type="match status" value="1"/>
</dbReference>
<comment type="caution">
    <text evidence="11">The sequence shown here is derived from an EMBL/GenBank/DDBJ whole genome shotgun (WGS) entry which is preliminary data.</text>
</comment>
<evidence type="ECO:0000256" key="1">
    <source>
        <dbReference type="ARBA" id="ARBA00004651"/>
    </source>
</evidence>
<feature type="binding site" evidence="8">
    <location>
        <position position="275"/>
    </location>
    <ligand>
        <name>Mn(2+)</name>
        <dbReference type="ChEBI" id="CHEBI:29035"/>
    </ligand>
</feature>
<keyword evidence="7" id="KW-0464">Manganese</keyword>
<keyword evidence="3 9" id="KW-0812">Transmembrane</keyword>
<dbReference type="Gene3D" id="3.30.1120.80">
    <property type="match status" value="1"/>
</dbReference>
<dbReference type="Pfam" id="PF00884">
    <property type="entry name" value="Sulfatase"/>
    <property type="match status" value="1"/>
</dbReference>
<evidence type="ECO:0000256" key="6">
    <source>
        <dbReference type="PIRSR" id="PIRSR005091-1"/>
    </source>
</evidence>
<evidence type="ECO:0000256" key="5">
    <source>
        <dbReference type="ARBA" id="ARBA00023136"/>
    </source>
</evidence>
<dbReference type="AlphaFoldDB" id="A0A2U2B8Q3"/>
<organism evidence="11 12">
    <name type="scientific">Marinilabilia rubra</name>
    <dbReference type="NCBI Taxonomy" id="2162893"/>
    <lineage>
        <taxon>Bacteria</taxon>
        <taxon>Pseudomonadati</taxon>
        <taxon>Bacteroidota</taxon>
        <taxon>Bacteroidia</taxon>
        <taxon>Marinilabiliales</taxon>
        <taxon>Marinilabiliaceae</taxon>
        <taxon>Marinilabilia</taxon>
    </lineage>
</organism>
<dbReference type="Gene3D" id="3.40.720.10">
    <property type="entry name" value="Alkaline Phosphatase, subunit A"/>
    <property type="match status" value="1"/>
</dbReference>
<evidence type="ECO:0000256" key="4">
    <source>
        <dbReference type="ARBA" id="ARBA00022989"/>
    </source>
</evidence>
<keyword evidence="2" id="KW-1003">Cell membrane</keyword>
<evidence type="ECO:0000256" key="2">
    <source>
        <dbReference type="ARBA" id="ARBA00022475"/>
    </source>
</evidence>
<feature type="binding site" evidence="8">
    <location>
        <position position="480"/>
    </location>
    <ligand>
        <name>Mn(2+)</name>
        <dbReference type="ChEBI" id="CHEBI:29035"/>
    </ligand>
</feature>
<dbReference type="GO" id="GO:0005886">
    <property type="term" value="C:plasma membrane"/>
    <property type="evidence" value="ECO:0007669"/>
    <property type="project" value="UniProtKB-SubCell"/>
</dbReference>
<name>A0A2U2B8Q3_9BACT</name>
<dbReference type="GO" id="GO:0046872">
    <property type="term" value="F:metal ion binding"/>
    <property type="evidence" value="ECO:0007669"/>
    <property type="project" value="UniProtKB-KW"/>
</dbReference>
<dbReference type="PANTHER" id="PTHR47371:SF3">
    <property type="entry name" value="PHOSPHOGLYCEROL TRANSFERASE I"/>
    <property type="match status" value="1"/>
</dbReference>
<keyword evidence="7" id="KW-0479">Metal-binding</keyword>
<dbReference type="CDD" id="cd16015">
    <property type="entry name" value="LTA_synthase"/>
    <property type="match status" value="1"/>
</dbReference>
<dbReference type="PANTHER" id="PTHR47371">
    <property type="entry name" value="LIPOTEICHOIC ACID SYNTHASE"/>
    <property type="match status" value="1"/>
</dbReference>
<evidence type="ECO:0000256" key="8">
    <source>
        <dbReference type="PIRSR" id="PIRSR005091-3"/>
    </source>
</evidence>
<dbReference type="InterPro" id="IPR050448">
    <property type="entry name" value="OpgB/LTA_synthase_biosynth"/>
</dbReference>
<feature type="domain" description="Sulfatase N-terminal" evidence="10">
    <location>
        <begin position="267"/>
        <end position="532"/>
    </location>
</feature>
<keyword evidence="12" id="KW-1185">Reference proteome</keyword>
<dbReference type="InterPro" id="IPR017850">
    <property type="entry name" value="Alkaline_phosphatase_core_sf"/>
</dbReference>
<keyword evidence="5 9" id="KW-0472">Membrane</keyword>
<feature type="transmembrane region" description="Helical" evidence="9">
    <location>
        <begin position="54"/>
        <end position="75"/>
    </location>
</feature>
<protein>
    <submittedName>
        <fullName evidence="11">Sulfatase</fullName>
    </submittedName>
</protein>
<dbReference type="EMBL" id="QEWP01000007">
    <property type="protein sequence ID" value="PWD99423.1"/>
    <property type="molecule type" value="Genomic_DNA"/>
</dbReference>
<dbReference type="InterPro" id="IPR012160">
    <property type="entry name" value="LtaS-like"/>
</dbReference>
<evidence type="ECO:0000259" key="10">
    <source>
        <dbReference type="Pfam" id="PF00884"/>
    </source>
</evidence>
<dbReference type="RefSeq" id="WP_109264407.1">
    <property type="nucleotide sequence ID" value="NZ_QEWP01000007.1"/>
</dbReference>
<proteinExistence type="predicted"/>
<feature type="binding site" evidence="8">
    <location>
        <position position="479"/>
    </location>
    <ligand>
        <name>Mn(2+)</name>
        <dbReference type="ChEBI" id="CHEBI:29035"/>
    </ligand>
</feature>
<keyword evidence="4 9" id="KW-1133">Transmembrane helix</keyword>
<feature type="binding site" evidence="7">
    <location>
        <position position="430"/>
    </location>
    <ligand>
        <name>substrate</name>
    </ligand>
</feature>
<accession>A0A2U2B8Q3</accession>
<evidence type="ECO:0000313" key="12">
    <source>
        <dbReference type="Proteomes" id="UP000244956"/>
    </source>
</evidence>
<feature type="active site" evidence="6">
    <location>
        <position position="314"/>
    </location>
</feature>
<sequence>MKRFLYTFLKIYLFWLIFFAFFRVLFIILNFSYAEDVPLSSLLVSFGPGLRMDLAFSGYLMLLSVVIQLLFLPVFQKFCFTCMHWQSFILIPVFTGLLLGDANLYRYWAGHLNSEAIGFLKTPGIILNSVHWLEGVIFFVILVILSWALLTGYRKLLSNRQHQSVMAWKKVAMNWGLTLFTGALLIIPIRGSFGVAPINTSVAYFSNHLFANHAAINPLWNLAYSMKRSGVSDNDYQFMDKRRAEELFSGMMKESGRFTPVLKTDRPDIVVILLESFSAQAIGALGGTDVTPNLNELMKDGIFFQHLYATSFRSDYGMVGVLAGYPGIPGYSVMQYPEKSGNLNFIPQELKKNGYVDLNFLYGGDMAFKNLRSLITLAGFDDVVDIDDFPEEYQGEKWGVHDEHTFEKFVDVIEGSKSPSFNFLFTLSSHEPFDVPMERVYEDDYLNAVHYTDRCLGEFFDQIKERGLWDNKLFVLVADHGVVGQQKASYVSKLRYKIPMVWTGGAISVKDTVVNTYGSQIDLAATLLDQLDMDSKAFMYSKNILDRGVKGFSFLQHPEGFGYINENVFQMFDKGTSKIIKMEGADSSQDSIKAKVFMQIIAEDFKTRLSNGTE</sequence>
<evidence type="ECO:0000256" key="9">
    <source>
        <dbReference type="SAM" id="Phobius"/>
    </source>
</evidence>
<feature type="transmembrane region" description="Helical" evidence="9">
    <location>
        <begin position="171"/>
        <end position="189"/>
    </location>
</feature>
<feature type="transmembrane region" description="Helical" evidence="9">
    <location>
        <begin position="12"/>
        <end position="34"/>
    </location>
</feature>
<feature type="transmembrane region" description="Helical" evidence="9">
    <location>
        <begin position="129"/>
        <end position="150"/>
    </location>
</feature>
<dbReference type="Proteomes" id="UP000244956">
    <property type="component" value="Unassembled WGS sequence"/>
</dbReference>
<dbReference type="SUPFAM" id="SSF53649">
    <property type="entry name" value="Alkaline phosphatase-like"/>
    <property type="match status" value="1"/>
</dbReference>
<evidence type="ECO:0000256" key="3">
    <source>
        <dbReference type="ARBA" id="ARBA00022692"/>
    </source>
</evidence>